<dbReference type="Proteomes" id="UP000242913">
    <property type="component" value="Unassembled WGS sequence"/>
</dbReference>
<protein>
    <submittedName>
        <fullName evidence="2">Uncharacterized protein</fullName>
    </submittedName>
</protein>
<sequence>MWTLSEMKKIFLVLLIISVCSIVINGTPITTTPAERRDSDGFNGTCKDSCVMMDFYPIRKRLLGHFTTFNNSDLLSARATCKSLHKLASGVLNRRIKPLIIVNGTVVSTIDQQIISTSKEHMRPIDWRSYHMDDFLTLQERQSCTALIFDDCNNPTSRQLIPTSACCLQVVPHDDHFGVDCFILNNRQLGNNHPRSALIFPKMYQANVYVRSYVYG</sequence>
<evidence type="ECO:0000256" key="1">
    <source>
        <dbReference type="SAM" id="SignalP"/>
    </source>
</evidence>
<evidence type="ECO:0000313" key="3">
    <source>
        <dbReference type="Proteomes" id="UP000242913"/>
    </source>
</evidence>
<organism evidence="2 3">
    <name type="scientific">Onchocerca flexuosa</name>
    <dbReference type="NCBI Taxonomy" id="387005"/>
    <lineage>
        <taxon>Eukaryota</taxon>
        <taxon>Metazoa</taxon>
        <taxon>Ecdysozoa</taxon>
        <taxon>Nematoda</taxon>
        <taxon>Chromadorea</taxon>
        <taxon>Rhabditida</taxon>
        <taxon>Spirurina</taxon>
        <taxon>Spiruromorpha</taxon>
        <taxon>Filarioidea</taxon>
        <taxon>Onchocercidae</taxon>
        <taxon>Onchocerca</taxon>
    </lineage>
</organism>
<keyword evidence="1" id="KW-0732">Signal</keyword>
<reference evidence="2 3" key="1">
    <citation type="submission" date="2015-12" db="EMBL/GenBank/DDBJ databases">
        <title>Draft genome of the nematode, Onchocerca flexuosa.</title>
        <authorList>
            <person name="Mitreva M."/>
        </authorList>
    </citation>
    <scope>NUCLEOTIDE SEQUENCE [LARGE SCALE GENOMIC DNA]</scope>
    <source>
        <strain evidence="2">Red Deer</strain>
    </source>
</reference>
<accession>A0A238C6G0</accession>
<evidence type="ECO:0000313" key="2">
    <source>
        <dbReference type="EMBL" id="OZC12934.1"/>
    </source>
</evidence>
<feature type="chain" id="PRO_5011991662" evidence="1">
    <location>
        <begin position="27"/>
        <end position="216"/>
    </location>
</feature>
<keyword evidence="3" id="KW-1185">Reference proteome</keyword>
<proteinExistence type="predicted"/>
<dbReference type="EMBL" id="KZ269977">
    <property type="protein sequence ID" value="OZC12934.1"/>
    <property type="molecule type" value="Genomic_DNA"/>
</dbReference>
<name>A0A238C6G0_9BILA</name>
<dbReference type="AlphaFoldDB" id="A0A238C6G0"/>
<feature type="signal peptide" evidence="1">
    <location>
        <begin position="1"/>
        <end position="26"/>
    </location>
</feature>
<gene>
    <name evidence="2" type="ORF">X798_00569</name>
</gene>